<evidence type="ECO:0000259" key="3">
    <source>
        <dbReference type="PROSITE" id="PS51186"/>
    </source>
</evidence>
<dbReference type="GO" id="GO:0016747">
    <property type="term" value="F:acyltransferase activity, transferring groups other than amino-acyl groups"/>
    <property type="evidence" value="ECO:0007669"/>
    <property type="project" value="InterPro"/>
</dbReference>
<dbReference type="STRING" id="334253.SAMN04487943_101406"/>
<dbReference type="Gene3D" id="3.40.630.30">
    <property type="match status" value="1"/>
</dbReference>
<dbReference type="AlphaFoldDB" id="A0A1I4HGP4"/>
<dbReference type="PANTHER" id="PTHR43420:SF43">
    <property type="entry name" value="SPERMINE_SPERMIDINE ACETYLTRANSFERASE"/>
    <property type="match status" value="1"/>
</dbReference>
<proteinExistence type="predicted"/>
<dbReference type="Pfam" id="PF00583">
    <property type="entry name" value="Acetyltransf_1"/>
    <property type="match status" value="1"/>
</dbReference>
<dbReference type="RefSeq" id="WP_091480424.1">
    <property type="nucleotide sequence ID" value="NZ_FOTR01000001.1"/>
</dbReference>
<dbReference type="EMBL" id="FOTR01000001">
    <property type="protein sequence ID" value="SFL40930.1"/>
    <property type="molecule type" value="Genomic_DNA"/>
</dbReference>
<dbReference type="Proteomes" id="UP000198565">
    <property type="component" value="Unassembled WGS sequence"/>
</dbReference>
<dbReference type="InterPro" id="IPR000182">
    <property type="entry name" value="GNAT_dom"/>
</dbReference>
<keyword evidence="2 4" id="KW-0012">Acyltransferase</keyword>
<organism evidence="4 5">
    <name type="scientific">Gracilibacillus orientalis</name>
    <dbReference type="NCBI Taxonomy" id="334253"/>
    <lineage>
        <taxon>Bacteria</taxon>
        <taxon>Bacillati</taxon>
        <taxon>Bacillota</taxon>
        <taxon>Bacilli</taxon>
        <taxon>Bacillales</taxon>
        <taxon>Bacillaceae</taxon>
        <taxon>Gracilibacillus</taxon>
    </lineage>
</organism>
<evidence type="ECO:0000313" key="4">
    <source>
        <dbReference type="EMBL" id="SFL40930.1"/>
    </source>
</evidence>
<dbReference type="SUPFAM" id="SSF55729">
    <property type="entry name" value="Acyl-CoA N-acyltransferases (Nat)"/>
    <property type="match status" value="1"/>
</dbReference>
<evidence type="ECO:0000313" key="5">
    <source>
        <dbReference type="Proteomes" id="UP000198565"/>
    </source>
</evidence>
<evidence type="ECO:0000256" key="2">
    <source>
        <dbReference type="ARBA" id="ARBA00023315"/>
    </source>
</evidence>
<keyword evidence="1 4" id="KW-0808">Transferase</keyword>
<protein>
    <submittedName>
        <fullName evidence="4">L-amino acid N-acyltransferase YncA</fullName>
    </submittedName>
</protein>
<dbReference type="PROSITE" id="PS51186">
    <property type="entry name" value="GNAT"/>
    <property type="match status" value="1"/>
</dbReference>
<dbReference type="PANTHER" id="PTHR43420">
    <property type="entry name" value="ACETYLTRANSFERASE"/>
    <property type="match status" value="1"/>
</dbReference>
<dbReference type="InterPro" id="IPR016181">
    <property type="entry name" value="Acyl_CoA_acyltransferase"/>
</dbReference>
<name>A0A1I4HGP4_9BACI</name>
<evidence type="ECO:0000256" key="1">
    <source>
        <dbReference type="ARBA" id="ARBA00022679"/>
    </source>
</evidence>
<keyword evidence="5" id="KW-1185">Reference proteome</keyword>
<dbReference type="OrthoDB" id="5292888at2"/>
<accession>A0A1I4HGP4</accession>
<sequence>MYHIRKARIEDAQAIAEVHVHSWKATYQNLINELDLSNTTVEHRQIYWETILKLPRQQQPVTVIEEAGEIVGFISGGKERTDRFGYDGEIFAIYLLPTHQSKGLGKRLLKAFAEEMKELGYRSLLIWVLTNNPTHQFYLHFGAEKIEQEQTTIGHGTYQETAYGFVTIDLLLDKLLAKGL</sequence>
<dbReference type="InterPro" id="IPR050680">
    <property type="entry name" value="YpeA/RimI_acetyltransf"/>
</dbReference>
<dbReference type="CDD" id="cd04301">
    <property type="entry name" value="NAT_SF"/>
    <property type="match status" value="1"/>
</dbReference>
<gene>
    <name evidence="4" type="ORF">SAMN04487943_101406</name>
</gene>
<feature type="domain" description="N-acetyltransferase" evidence="3">
    <location>
        <begin position="2"/>
        <end position="177"/>
    </location>
</feature>
<reference evidence="5" key="1">
    <citation type="submission" date="2016-10" db="EMBL/GenBank/DDBJ databases">
        <authorList>
            <person name="Varghese N."/>
            <person name="Submissions S."/>
        </authorList>
    </citation>
    <scope>NUCLEOTIDE SEQUENCE [LARGE SCALE GENOMIC DNA]</scope>
    <source>
        <strain evidence="5">CGMCC 1.4250</strain>
    </source>
</reference>